<keyword evidence="5 13" id="KW-0436">Ligase</keyword>
<keyword evidence="8 13" id="KW-0067">ATP-binding</keyword>
<dbReference type="GO" id="GO:0005737">
    <property type="term" value="C:cytoplasm"/>
    <property type="evidence" value="ECO:0007669"/>
    <property type="project" value="UniProtKB-SubCell"/>
</dbReference>
<feature type="domain" description="Aminoacyl-transfer RNA synthetases class-II family profile" evidence="14">
    <location>
        <begin position="117"/>
        <end position="338"/>
    </location>
</feature>
<dbReference type="InterPro" id="IPR004529">
    <property type="entry name" value="Phe-tRNA-synth_IIc_asu"/>
</dbReference>
<comment type="caution">
    <text evidence="15">The sequence shown here is derived from an EMBL/GenBank/DDBJ whole genome shotgun (WGS) entry which is preliminary data.</text>
</comment>
<dbReference type="GO" id="GO:0000049">
    <property type="term" value="F:tRNA binding"/>
    <property type="evidence" value="ECO:0007669"/>
    <property type="project" value="InterPro"/>
</dbReference>
<evidence type="ECO:0000256" key="4">
    <source>
        <dbReference type="ARBA" id="ARBA00022490"/>
    </source>
</evidence>
<evidence type="ECO:0000256" key="5">
    <source>
        <dbReference type="ARBA" id="ARBA00022598"/>
    </source>
</evidence>
<dbReference type="InterPro" id="IPR004188">
    <property type="entry name" value="Phe-tRNA_ligase_II_N"/>
</dbReference>
<dbReference type="HAMAP" id="MF_00281">
    <property type="entry name" value="Phe_tRNA_synth_alpha1"/>
    <property type="match status" value="1"/>
</dbReference>
<dbReference type="InterPro" id="IPR006195">
    <property type="entry name" value="aa-tRNA-synth_II"/>
</dbReference>
<dbReference type="InterPro" id="IPR045864">
    <property type="entry name" value="aa-tRNA-synth_II/BPL/LPL"/>
</dbReference>
<dbReference type="InterPro" id="IPR002319">
    <property type="entry name" value="Phenylalanyl-tRNA_Synthase"/>
</dbReference>
<evidence type="ECO:0000256" key="2">
    <source>
        <dbReference type="ARBA" id="ARBA00010207"/>
    </source>
</evidence>
<evidence type="ECO:0000256" key="8">
    <source>
        <dbReference type="ARBA" id="ARBA00022840"/>
    </source>
</evidence>
<dbReference type="FunFam" id="3.30.930.10:FF:000003">
    <property type="entry name" value="Phenylalanine--tRNA ligase alpha subunit"/>
    <property type="match status" value="1"/>
</dbReference>
<reference evidence="15" key="1">
    <citation type="submission" date="2020-10" db="EMBL/GenBank/DDBJ databases">
        <authorList>
            <person name="Gilroy R."/>
        </authorList>
    </citation>
    <scope>NUCLEOTIDE SEQUENCE</scope>
    <source>
        <strain evidence="15">ChiGjej1B1-1684</strain>
    </source>
</reference>
<evidence type="ECO:0000256" key="10">
    <source>
        <dbReference type="ARBA" id="ARBA00022917"/>
    </source>
</evidence>
<dbReference type="GO" id="GO:0016740">
    <property type="term" value="F:transferase activity"/>
    <property type="evidence" value="ECO:0007669"/>
    <property type="project" value="UniProtKB-ARBA"/>
</dbReference>
<accession>A0A9D1LWS7</accession>
<keyword evidence="6 13" id="KW-0479">Metal-binding</keyword>
<keyword evidence="9 13" id="KW-0460">Magnesium</keyword>
<dbReference type="GO" id="GO:0000287">
    <property type="term" value="F:magnesium ion binding"/>
    <property type="evidence" value="ECO:0007669"/>
    <property type="project" value="UniProtKB-UniRule"/>
</dbReference>
<evidence type="ECO:0000256" key="1">
    <source>
        <dbReference type="ARBA" id="ARBA00004496"/>
    </source>
</evidence>
<comment type="cofactor">
    <cofactor evidence="13">
        <name>Mg(2+)</name>
        <dbReference type="ChEBI" id="CHEBI:18420"/>
    </cofactor>
    <text evidence="13">Binds 2 magnesium ions per tetramer.</text>
</comment>
<evidence type="ECO:0000256" key="11">
    <source>
        <dbReference type="ARBA" id="ARBA00023146"/>
    </source>
</evidence>
<evidence type="ECO:0000313" key="16">
    <source>
        <dbReference type="Proteomes" id="UP000824118"/>
    </source>
</evidence>
<evidence type="ECO:0000313" key="15">
    <source>
        <dbReference type="EMBL" id="HIU49458.1"/>
    </source>
</evidence>
<dbReference type="PANTHER" id="PTHR11538">
    <property type="entry name" value="PHENYLALANYL-TRNA SYNTHETASE"/>
    <property type="match status" value="1"/>
</dbReference>
<comment type="subunit">
    <text evidence="3 13">Tetramer of two alpha and two beta subunits.</text>
</comment>
<dbReference type="EMBL" id="DVNG01000005">
    <property type="protein sequence ID" value="HIU49458.1"/>
    <property type="molecule type" value="Genomic_DNA"/>
</dbReference>
<dbReference type="InterPro" id="IPR010978">
    <property type="entry name" value="tRNA-bd_arm"/>
</dbReference>
<evidence type="ECO:0000256" key="13">
    <source>
        <dbReference type="HAMAP-Rule" id="MF_00281"/>
    </source>
</evidence>
<dbReference type="EC" id="6.1.1.20" evidence="13"/>
<keyword evidence="10 13" id="KW-0648">Protein biosynthesis</keyword>
<dbReference type="GO" id="GO:0140096">
    <property type="term" value="F:catalytic activity, acting on a protein"/>
    <property type="evidence" value="ECO:0007669"/>
    <property type="project" value="UniProtKB-ARBA"/>
</dbReference>
<dbReference type="AlphaFoldDB" id="A0A9D1LWS7"/>
<dbReference type="SUPFAM" id="SSF46589">
    <property type="entry name" value="tRNA-binding arm"/>
    <property type="match status" value="1"/>
</dbReference>
<dbReference type="Pfam" id="PF02912">
    <property type="entry name" value="Phe_tRNA-synt_N"/>
    <property type="match status" value="1"/>
</dbReference>
<dbReference type="Proteomes" id="UP000824118">
    <property type="component" value="Unassembled WGS sequence"/>
</dbReference>
<dbReference type="CDD" id="cd00496">
    <property type="entry name" value="PheRS_alpha_core"/>
    <property type="match status" value="1"/>
</dbReference>
<comment type="similarity">
    <text evidence="2 13">Belongs to the class-II aminoacyl-tRNA synthetase family. Phe-tRNA synthetase alpha subunit type 1 subfamily.</text>
</comment>
<keyword evidence="7 13" id="KW-0547">Nucleotide-binding</keyword>
<dbReference type="Pfam" id="PF01409">
    <property type="entry name" value="tRNA-synt_2d"/>
    <property type="match status" value="1"/>
</dbReference>
<evidence type="ECO:0000259" key="14">
    <source>
        <dbReference type="PROSITE" id="PS50862"/>
    </source>
</evidence>
<reference evidence="15" key="2">
    <citation type="journal article" date="2021" name="PeerJ">
        <title>Extensive microbial diversity within the chicken gut microbiome revealed by metagenomics and culture.</title>
        <authorList>
            <person name="Gilroy R."/>
            <person name="Ravi A."/>
            <person name="Getino M."/>
            <person name="Pursley I."/>
            <person name="Horton D.L."/>
            <person name="Alikhan N.F."/>
            <person name="Baker D."/>
            <person name="Gharbi K."/>
            <person name="Hall N."/>
            <person name="Watson M."/>
            <person name="Adriaenssens E.M."/>
            <person name="Foster-Nyarko E."/>
            <person name="Jarju S."/>
            <person name="Secka A."/>
            <person name="Antonio M."/>
            <person name="Oren A."/>
            <person name="Chaudhuri R.R."/>
            <person name="La Ragione R."/>
            <person name="Hildebrand F."/>
            <person name="Pallen M.J."/>
        </authorList>
    </citation>
    <scope>NUCLEOTIDE SEQUENCE</scope>
    <source>
        <strain evidence="15">ChiGjej1B1-1684</strain>
    </source>
</reference>
<feature type="binding site" evidence="13">
    <location>
        <position position="254"/>
    </location>
    <ligand>
        <name>Mg(2+)</name>
        <dbReference type="ChEBI" id="CHEBI:18420"/>
        <note>shared with beta subunit</note>
    </ligand>
</feature>
<gene>
    <name evidence="13 15" type="primary">pheS</name>
    <name evidence="15" type="ORF">IAD22_00375</name>
</gene>
<keyword evidence="4 13" id="KW-0963">Cytoplasm</keyword>
<protein>
    <recommendedName>
        <fullName evidence="13">Phenylalanine--tRNA ligase alpha subunit</fullName>
        <ecNumber evidence="13">6.1.1.20</ecNumber>
    </recommendedName>
    <alternativeName>
        <fullName evidence="13">Phenylalanyl-tRNA synthetase alpha subunit</fullName>
        <shortName evidence="13">PheRS</shortName>
    </alternativeName>
</protein>
<evidence type="ECO:0000256" key="7">
    <source>
        <dbReference type="ARBA" id="ARBA00022741"/>
    </source>
</evidence>
<comment type="catalytic activity">
    <reaction evidence="12 13">
        <text>tRNA(Phe) + L-phenylalanine + ATP = L-phenylalanyl-tRNA(Phe) + AMP + diphosphate + H(+)</text>
        <dbReference type="Rhea" id="RHEA:19413"/>
        <dbReference type="Rhea" id="RHEA-COMP:9668"/>
        <dbReference type="Rhea" id="RHEA-COMP:9699"/>
        <dbReference type="ChEBI" id="CHEBI:15378"/>
        <dbReference type="ChEBI" id="CHEBI:30616"/>
        <dbReference type="ChEBI" id="CHEBI:33019"/>
        <dbReference type="ChEBI" id="CHEBI:58095"/>
        <dbReference type="ChEBI" id="CHEBI:78442"/>
        <dbReference type="ChEBI" id="CHEBI:78531"/>
        <dbReference type="ChEBI" id="CHEBI:456215"/>
        <dbReference type="EC" id="6.1.1.20"/>
    </reaction>
</comment>
<evidence type="ECO:0000256" key="6">
    <source>
        <dbReference type="ARBA" id="ARBA00022723"/>
    </source>
</evidence>
<dbReference type="Gene3D" id="3.30.930.10">
    <property type="entry name" value="Bira Bifunctional Protein, Domain 2"/>
    <property type="match status" value="1"/>
</dbReference>
<keyword evidence="11 13" id="KW-0030">Aminoacyl-tRNA synthetase</keyword>
<dbReference type="GO" id="GO:0004826">
    <property type="term" value="F:phenylalanine-tRNA ligase activity"/>
    <property type="evidence" value="ECO:0007669"/>
    <property type="project" value="UniProtKB-UniRule"/>
</dbReference>
<evidence type="ECO:0000256" key="12">
    <source>
        <dbReference type="ARBA" id="ARBA00049255"/>
    </source>
</evidence>
<dbReference type="NCBIfam" id="TIGR00468">
    <property type="entry name" value="pheS"/>
    <property type="match status" value="1"/>
</dbReference>
<dbReference type="PANTHER" id="PTHR11538:SF41">
    <property type="entry name" value="PHENYLALANINE--TRNA LIGASE, MITOCHONDRIAL"/>
    <property type="match status" value="1"/>
</dbReference>
<sequence>MKEQLEAIRQKALNELENAASIQDIEAVRIKFLGKKGELTGILKQMGKLSAEERPVVGQLANVIRSEIEAKIEEDSKAIAQKLQAEKLKAEKIDVTLPGKAKVLGSRHPLTVVLDDIKDIFIGMGFDIVDGPEVEKDYYNFEALNIPKDHPARDTQDTFYINENIVLRTQTSPVQVRVMEKQQPPIRIISPGRVFRSDAVDATHSPLFHQIEGLVVDKGVSFADLKGTLEIFIKQLYGEDSVVRFRPHHFPFTEPSAEVDVQCFNCHGAGCPLCKGEGWIEILGCGMVHPKVLETCNIDPEVYSGFAFGLGLERIAMRRYNINDLRLFFENDVRFLKQFD</sequence>
<evidence type="ECO:0000256" key="9">
    <source>
        <dbReference type="ARBA" id="ARBA00022842"/>
    </source>
</evidence>
<dbReference type="GO" id="GO:0005524">
    <property type="term" value="F:ATP binding"/>
    <property type="evidence" value="ECO:0007669"/>
    <property type="project" value="UniProtKB-UniRule"/>
</dbReference>
<name>A0A9D1LWS7_9FIRM</name>
<organism evidence="15 16">
    <name type="scientific">Candidatus Limousia pullorum</name>
    <dbReference type="NCBI Taxonomy" id="2840860"/>
    <lineage>
        <taxon>Bacteria</taxon>
        <taxon>Bacillati</taxon>
        <taxon>Bacillota</taxon>
        <taxon>Clostridia</taxon>
        <taxon>Eubacteriales</taxon>
        <taxon>Oscillospiraceae</taxon>
        <taxon>Oscillospiraceae incertae sedis</taxon>
        <taxon>Candidatus Limousia</taxon>
    </lineage>
</organism>
<dbReference type="PROSITE" id="PS50862">
    <property type="entry name" value="AA_TRNA_LIGASE_II"/>
    <property type="match status" value="1"/>
</dbReference>
<proteinExistence type="inferred from homology"/>
<dbReference type="SUPFAM" id="SSF55681">
    <property type="entry name" value="Class II aaRS and biotin synthetases"/>
    <property type="match status" value="1"/>
</dbReference>
<dbReference type="GO" id="GO:0006432">
    <property type="term" value="P:phenylalanyl-tRNA aminoacylation"/>
    <property type="evidence" value="ECO:0007669"/>
    <property type="project" value="UniProtKB-UniRule"/>
</dbReference>
<evidence type="ECO:0000256" key="3">
    <source>
        <dbReference type="ARBA" id="ARBA00011209"/>
    </source>
</evidence>
<dbReference type="InterPro" id="IPR022911">
    <property type="entry name" value="Phe_tRNA_ligase_alpha1_bac"/>
</dbReference>
<comment type="subcellular location">
    <subcellularLocation>
        <location evidence="1 13">Cytoplasm</location>
    </subcellularLocation>
</comment>